<keyword evidence="3" id="KW-1185">Reference proteome</keyword>
<dbReference type="Proteomes" id="UP000037923">
    <property type="component" value="Unassembled WGS sequence"/>
</dbReference>
<dbReference type="EMBL" id="LGTL01000013">
    <property type="protein sequence ID" value="KPA78433.1"/>
    <property type="molecule type" value="Genomic_DNA"/>
</dbReference>
<gene>
    <name evidence="2" type="ORF">ABB37_06061</name>
</gene>
<dbReference type="VEuPathDB" id="TriTrypDB:LpyrH10_13_0060"/>
<protein>
    <submittedName>
        <fullName evidence="2">Uncharacterized protein</fullName>
    </submittedName>
</protein>
<evidence type="ECO:0000313" key="3">
    <source>
        <dbReference type="Proteomes" id="UP000037923"/>
    </source>
</evidence>
<evidence type="ECO:0000313" key="2">
    <source>
        <dbReference type="EMBL" id="KPA78433.1"/>
    </source>
</evidence>
<accession>A0A0M9FY96</accession>
<dbReference type="GeneID" id="26906350"/>
<evidence type="ECO:0000256" key="1">
    <source>
        <dbReference type="SAM" id="MobiDB-lite"/>
    </source>
</evidence>
<reference evidence="2 3" key="1">
    <citation type="submission" date="2015-07" db="EMBL/GenBank/DDBJ databases">
        <title>High-quality genome of monoxenous trypanosomatid Leptomonas pyrrhocoris.</title>
        <authorList>
            <person name="Flegontov P."/>
            <person name="Butenko A."/>
            <person name="Firsov S."/>
            <person name="Vlcek C."/>
            <person name="Logacheva M.D."/>
            <person name="Field M."/>
            <person name="Filatov D."/>
            <person name="Flegontova O."/>
            <person name="Gerasimov E."/>
            <person name="Jackson A.P."/>
            <person name="Kelly S."/>
            <person name="Opperdoes F."/>
            <person name="O'Reilly A."/>
            <person name="Votypka J."/>
            <person name="Yurchenko V."/>
            <person name="Lukes J."/>
        </authorList>
    </citation>
    <scope>NUCLEOTIDE SEQUENCE [LARGE SCALE GENOMIC DNA]</scope>
    <source>
        <strain evidence="2">H10</strain>
    </source>
</reference>
<dbReference type="OMA" id="CILMCLK"/>
<organism evidence="2 3">
    <name type="scientific">Leptomonas pyrrhocoris</name>
    <name type="common">Firebug parasite</name>
    <dbReference type="NCBI Taxonomy" id="157538"/>
    <lineage>
        <taxon>Eukaryota</taxon>
        <taxon>Discoba</taxon>
        <taxon>Euglenozoa</taxon>
        <taxon>Kinetoplastea</taxon>
        <taxon>Metakinetoplastina</taxon>
        <taxon>Trypanosomatida</taxon>
        <taxon>Trypanosomatidae</taxon>
        <taxon>Leishmaniinae</taxon>
        <taxon>Leptomonas</taxon>
    </lineage>
</organism>
<dbReference type="RefSeq" id="XP_015656872.1">
    <property type="nucleotide sequence ID" value="XM_015804298.1"/>
</dbReference>
<comment type="caution">
    <text evidence="2">The sequence shown here is derived from an EMBL/GenBank/DDBJ whole genome shotgun (WGS) entry which is preliminary data.</text>
</comment>
<sequence length="991" mass="108193">MSATGGDAPSLLACAAWLHDACRAWTDENRVVDVGSAQAELAQRLTAVKENAERHDCLPVKEALQLQLCGQDCWNATFLLSWPVERLVLKRAARHLAAYLFLTSHRLFAPPEVFEAHVSHHRDDAEKCILMCLKVSKALANHGNAFDEAHMMLTWASAIVAACRDASKVKVGQYAMEVHFAQLHVLWRSGRFSQACAMAEKLAEETQNSSTYREALFEFIYEAAFAVTCSADAAEEPSADEKELGASAECHNTTQALLSLSLRLQKQDDVRTVKQQSFLGTTELQLACLLLKTGAYGEAVEAAAAAYEHLHTFEPLVVRLKAESLRHNTESAAELFAALCRRDNTVAFAELCAIAMGLVESNPTMEEEVATSLQRRVASSPASADEEDRFRLLCFLLHVHSEWSVGELVRLLSITAKPQDQVFHRFFFCCLWQLALCDEEAAVQGTTAARATHPCRRGRLSGALKWECLKVAVTDFSALGSSDAERQSMLLDMSRLAVELQPDPPSDPATDDEDPITALQHTWELWRRETTVHPALHSPVMLAQAQLAFVLGKCDEGLQFVHALWSSSEEDDTKVQSCAALINFLLVRSMFDVAGSVAQRCLPRLAADPAQCRLDFAKVCALGSLASGEDALVSAVGDLFVAHVCPLLTGEEVPLSPTLLSWWSCFLWYISDRLLEGSPIQAVRLSYTGVCLSQKLCMDRSGDAACGLALLPRRLSALLEAEFDLYVAEQPCLTVPELRQSHTLLTRLSEEAVESDSTGDNGSSPESRARVTLSLATVEMALRQLEEAKGAEEPPAASMELDTLPHLPSIEAGDLEQVATVCHRVAARTPHVCIALRAAAVTLQIAAAETHCRRLSAAGNDGDAVYAVLSMLYDAYGMASSADARAEVFTALIQMLDPVTPTPLTEMLSGALKHRSCGNSPLAGHAARLAETAVEFFAVEAWNESVQWNVLQRRDEVARWRSWALTLADMLDSTNASKIAIADLAVQMPLL</sequence>
<feature type="compositionally biased region" description="Polar residues" evidence="1">
    <location>
        <begin position="755"/>
        <end position="766"/>
    </location>
</feature>
<name>A0A0M9FY96_LEPPY</name>
<dbReference type="OrthoDB" id="272625at2759"/>
<feature type="region of interest" description="Disordered" evidence="1">
    <location>
        <begin position="749"/>
        <end position="769"/>
    </location>
</feature>
<proteinExistence type="predicted"/>
<dbReference type="AlphaFoldDB" id="A0A0M9FY96"/>